<keyword evidence="8" id="KW-0968">Cytoplasmic vesicle</keyword>
<evidence type="ECO:0000256" key="3">
    <source>
        <dbReference type="ARBA" id="ARBA00015717"/>
    </source>
</evidence>
<dbReference type="RefSeq" id="XP_022628663.1">
    <property type="nucleotide sequence ID" value="XM_022772328.1"/>
</dbReference>
<feature type="compositionally biased region" description="Acidic residues" evidence="10">
    <location>
        <begin position="683"/>
        <end position="705"/>
    </location>
</feature>
<organism evidence="12 13">
    <name type="scientific">Lachancea lanzarotensis</name>
    <dbReference type="NCBI Taxonomy" id="1245769"/>
    <lineage>
        <taxon>Eukaryota</taxon>
        <taxon>Fungi</taxon>
        <taxon>Dikarya</taxon>
        <taxon>Ascomycota</taxon>
        <taxon>Saccharomycotina</taxon>
        <taxon>Saccharomycetes</taxon>
        <taxon>Saccharomycetales</taxon>
        <taxon>Saccharomycetaceae</taxon>
        <taxon>Lachancea</taxon>
    </lineage>
</organism>
<feature type="compositionally biased region" description="Polar residues" evidence="10">
    <location>
        <begin position="854"/>
        <end position="867"/>
    </location>
</feature>
<feature type="region of interest" description="Disordered" evidence="10">
    <location>
        <begin position="852"/>
        <end position="871"/>
    </location>
</feature>
<feature type="compositionally biased region" description="Basic residues" evidence="10">
    <location>
        <begin position="900"/>
        <end position="922"/>
    </location>
</feature>
<dbReference type="InterPro" id="IPR016024">
    <property type="entry name" value="ARM-type_fold"/>
</dbReference>
<accession>A0A0C7N7C0</accession>
<dbReference type="Proteomes" id="UP000054304">
    <property type="component" value="Unassembled WGS sequence"/>
</dbReference>
<feature type="compositionally biased region" description="Polar residues" evidence="10">
    <location>
        <begin position="832"/>
        <end position="842"/>
    </location>
</feature>
<evidence type="ECO:0000259" key="11">
    <source>
        <dbReference type="Pfam" id="PF01602"/>
    </source>
</evidence>
<reference evidence="12 13" key="1">
    <citation type="submission" date="2014-12" db="EMBL/GenBank/DDBJ databases">
        <authorList>
            <person name="Neuveglise Cecile"/>
        </authorList>
    </citation>
    <scope>NUCLEOTIDE SEQUENCE [LARGE SCALE GENOMIC DNA]</scope>
    <source>
        <strain evidence="12 13">CBS 12615</strain>
    </source>
</reference>
<evidence type="ECO:0000256" key="5">
    <source>
        <dbReference type="ARBA" id="ARBA00022737"/>
    </source>
</evidence>
<name>A0A0C7N7C0_9SACH</name>
<dbReference type="GO" id="GO:0030665">
    <property type="term" value="C:clathrin-coated vesicle membrane"/>
    <property type="evidence" value="ECO:0007669"/>
    <property type="project" value="UniProtKB-SubCell"/>
</dbReference>
<keyword evidence="7" id="KW-0472">Membrane</keyword>
<evidence type="ECO:0000256" key="4">
    <source>
        <dbReference type="ARBA" id="ARBA00022448"/>
    </source>
</evidence>
<dbReference type="GO" id="GO:0010008">
    <property type="term" value="C:endosome membrane"/>
    <property type="evidence" value="ECO:0007669"/>
    <property type="project" value="TreeGrafter"/>
</dbReference>
<dbReference type="InterPro" id="IPR017105">
    <property type="entry name" value="AP3_complex_dsu"/>
</dbReference>
<gene>
    <name evidence="12" type="ORF">LALA0_S05e05644g</name>
</gene>
<dbReference type="InterPro" id="IPR011989">
    <property type="entry name" value="ARM-like"/>
</dbReference>
<dbReference type="GO" id="GO:0006623">
    <property type="term" value="P:protein targeting to vacuole"/>
    <property type="evidence" value="ECO:0007669"/>
    <property type="project" value="EnsemblFungi"/>
</dbReference>
<evidence type="ECO:0000313" key="13">
    <source>
        <dbReference type="Proteomes" id="UP000054304"/>
    </source>
</evidence>
<keyword evidence="5" id="KW-0677">Repeat</keyword>
<comment type="function">
    <text evidence="9">Part of the AP-3 complex, an adaptor-related complex which is not clathrin-associated. The complex is associated with the Golgi region as well as more peripheral structures. It facilitates the budding of vesicles from the Golgi membrane.</text>
</comment>
<proteinExistence type="inferred from homology"/>
<dbReference type="STRING" id="1245769.A0A0C7N7C0"/>
<comment type="subcellular location">
    <subcellularLocation>
        <location evidence="1">Cytoplasmic vesicle</location>
        <location evidence="1">Clathrin-coated vesicle membrane</location>
        <topology evidence="1">Peripheral membrane protein</topology>
        <orientation evidence="1">Cytoplasmic side</orientation>
    </subcellularLocation>
    <subcellularLocation>
        <location evidence="9">Golgi apparatus</location>
    </subcellularLocation>
</comment>
<evidence type="ECO:0000313" key="12">
    <source>
        <dbReference type="EMBL" id="CEP62437.1"/>
    </source>
</evidence>
<feature type="region of interest" description="Disordered" evidence="10">
    <location>
        <begin position="676"/>
        <end position="842"/>
    </location>
</feature>
<feature type="compositionally biased region" description="Basic residues" evidence="10">
    <location>
        <begin position="794"/>
        <end position="804"/>
    </location>
</feature>
<evidence type="ECO:0000256" key="8">
    <source>
        <dbReference type="ARBA" id="ARBA00023329"/>
    </source>
</evidence>
<feature type="domain" description="Clathrin/coatomer adaptor adaptin-like N-terminal" evidence="11">
    <location>
        <begin position="52"/>
        <end position="610"/>
    </location>
</feature>
<keyword evidence="13" id="KW-1185">Reference proteome</keyword>
<feature type="compositionally biased region" description="Basic and acidic residues" evidence="10">
    <location>
        <begin position="771"/>
        <end position="781"/>
    </location>
</feature>
<dbReference type="FunFam" id="1.25.10.10:FF:000251">
    <property type="entry name" value="AP-3 complex subunit delta"/>
    <property type="match status" value="1"/>
</dbReference>
<dbReference type="GeneID" id="34685907"/>
<dbReference type="OrthoDB" id="10264595at2759"/>
<dbReference type="PANTHER" id="PTHR22781">
    <property type="entry name" value="DELTA ADAPTIN-RELATED"/>
    <property type="match status" value="1"/>
</dbReference>
<sequence length="935" mass="104607">MASVYAPSAEDVVRRLRPFGMFFETSLKDLIKSIRGASDDPEQLQQVLGRALAECREEVRSPDVELKANAVVKLAYLEMYGFDMAWANFHILEVMSSSKLQHKRIGYLAASQSFYKDADVLMLATNLLKKDLRYEGRNDGRNDVLTMGVTLSGLSTMVTAPLARDICEDLFGMLSSSRPYIRKKAVAALFKVFLQFPEALRDHFDRFTAKLRDDDQSVVSATVSVICELSKKNPRPFVVLSPLLYEMLLTIDNNWIIIRLLKLFTNLAQVEPKLRIKILPKVLDLMEMTSATSVIYESINCIVRGHMLDKDDDEAAAICLQELNKFCNSNDPNLRYISVILFYKVGKINPHFIAKFDTLVIRLLKDVDVSIRSRALELLEGATDEDNLASVVQILIQQFADKDVVSASNLFQQAGKAGVEIEIPVSYKVKMVSVILKICSSNNYAKIPDFDWFIAVLSDLCVVSQDLNNSTIGNQLADEIRNVMVKVPDLRSKFIDTIVNLVLNPDLTQQMPMILREGYWCIGEYSSVLRNGDEFIKKSVKQHRVQPQVSQIMTQALIKVFSSWCNDGTDKPIPYVKEILGELIGFYESLSTSHWFEVQERSVEFLEFCKLCDESLESEDHELPLLITEVLPGFFNAYDLNPIMAGTQSKIQKSLAIDLETPFLSSEELENLLREDASRQDEADSGLESDLELDSVSDSDSDDDGGAVPLSEQSMPISISGGTENSEMSPEDRHSLQAKRRQDRMDNPFYLDAGDESPKTKDGMLINFDGEETHVEPKSIGKLDLSTVSSGSLSRKKNKKKKKAQVLIEEGLPDLIQDTQDNRGSLDKELGNPSSVNSSAINLKTQSKLDDFDFSSSQVSPGVTNFGETDDSADIEKLRAKFASPSFGHDQSPDDEVIVVKKKSKSKSKSKSKTKAKSKSKNSKIISEETQNSQV</sequence>
<feature type="region of interest" description="Disordered" evidence="10">
    <location>
        <begin position="883"/>
        <end position="935"/>
    </location>
</feature>
<dbReference type="Gene3D" id="1.25.10.10">
    <property type="entry name" value="Leucine-rich Repeat Variant"/>
    <property type="match status" value="1"/>
</dbReference>
<dbReference type="InterPro" id="IPR002553">
    <property type="entry name" value="Clathrin/coatomer_adapt-like_N"/>
</dbReference>
<evidence type="ECO:0000256" key="10">
    <source>
        <dbReference type="SAM" id="MobiDB-lite"/>
    </source>
</evidence>
<dbReference type="PIRSF" id="PIRSF037092">
    <property type="entry name" value="AP3_complex_delta"/>
    <property type="match status" value="1"/>
</dbReference>
<comment type="similarity">
    <text evidence="2 9">Belongs to the adaptor complexes large subunit family.</text>
</comment>
<evidence type="ECO:0000256" key="1">
    <source>
        <dbReference type="ARBA" id="ARBA00004145"/>
    </source>
</evidence>
<dbReference type="GO" id="GO:0005794">
    <property type="term" value="C:Golgi apparatus"/>
    <property type="evidence" value="ECO:0007669"/>
    <property type="project" value="UniProtKB-SubCell"/>
</dbReference>
<protein>
    <recommendedName>
        <fullName evidence="3 9">AP-3 complex subunit delta</fullName>
    </recommendedName>
</protein>
<keyword evidence="4 9" id="KW-0813">Transport</keyword>
<dbReference type="GO" id="GO:0006896">
    <property type="term" value="P:Golgi to vacuole transport"/>
    <property type="evidence" value="ECO:0007669"/>
    <property type="project" value="EnsemblFungi"/>
</dbReference>
<evidence type="ECO:0000256" key="2">
    <source>
        <dbReference type="ARBA" id="ARBA00006613"/>
    </source>
</evidence>
<dbReference type="AlphaFoldDB" id="A0A0C7N7C0"/>
<comment type="subunit">
    <text evidence="9">Adaptor protein complex 3 (AP-3) is a heterotetramer.</text>
</comment>
<dbReference type="GO" id="GO:0030123">
    <property type="term" value="C:AP-3 adaptor complex"/>
    <property type="evidence" value="ECO:0007669"/>
    <property type="project" value="EnsemblFungi"/>
</dbReference>
<dbReference type="EMBL" id="LN736364">
    <property type="protein sequence ID" value="CEP62437.1"/>
    <property type="molecule type" value="Genomic_DNA"/>
</dbReference>
<dbReference type="Pfam" id="PF01602">
    <property type="entry name" value="Adaptin_N"/>
    <property type="match status" value="1"/>
</dbReference>
<evidence type="ECO:0000256" key="9">
    <source>
        <dbReference type="PIRNR" id="PIRNR037092"/>
    </source>
</evidence>
<dbReference type="PANTHER" id="PTHR22781:SF12">
    <property type="entry name" value="AP-3 COMPLEX SUBUNIT DELTA-1"/>
    <property type="match status" value="1"/>
</dbReference>
<dbReference type="HOGENOM" id="CLU_001908_1_1_1"/>
<dbReference type="SUPFAM" id="SSF48371">
    <property type="entry name" value="ARM repeat"/>
    <property type="match status" value="1"/>
</dbReference>
<feature type="compositionally biased region" description="Polar residues" evidence="10">
    <location>
        <begin position="711"/>
        <end position="728"/>
    </location>
</feature>
<evidence type="ECO:0000256" key="6">
    <source>
        <dbReference type="ARBA" id="ARBA00022927"/>
    </source>
</evidence>
<keyword evidence="9" id="KW-0333">Golgi apparatus</keyword>
<evidence type="ECO:0000256" key="7">
    <source>
        <dbReference type="ARBA" id="ARBA00023136"/>
    </source>
</evidence>
<feature type="compositionally biased region" description="Basic and acidic residues" evidence="10">
    <location>
        <begin position="820"/>
        <end position="830"/>
    </location>
</feature>
<keyword evidence="6 9" id="KW-0653">Protein transport</keyword>